<keyword evidence="1" id="KW-0802">TPR repeat</keyword>
<dbReference type="AlphaFoldDB" id="A0A7C4LQ56"/>
<keyword evidence="2" id="KW-1133">Transmembrane helix</keyword>
<dbReference type="Pfam" id="PF13432">
    <property type="entry name" value="TPR_16"/>
    <property type="match status" value="1"/>
</dbReference>
<feature type="transmembrane region" description="Helical" evidence="2">
    <location>
        <begin position="60"/>
        <end position="80"/>
    </location>
</feature>
<name>A0A7C4LQ56_9PLAN</name>
<evidence type="ECO:0000256" key="2">
    <source>
        <dbReference type="SAM" id="Phobius"/>
    </source>
</evidence>
<reference evidence="3" key="1">
    <citation type="journal article" date="2020" name="mSystems">
        <title>Genome- and Community-Level Interaction Insights into Carbon Utilization and Element Cycling Functions of Hydrothermarchaeota in Hydrothermal Sediment.</title>
        <authorList>
            <person name="Zhou Z."/>
            <person name="Liu Y."/>
            <person name="Xu W."/>
            <person name="Pan J."/>
            <person name="Luo Z.H."/>
            <person name="Li M."/>
        </authorList>
    </citation>
    <scope>NUCLEOTIDE SEQUENCE [LARGE SCALE GENOMIC DNA]</scope>
    <source>
        <strain evidence="3">SpSt-508</strain>
    </source>
</reference>
<keyword evidence="2" id="KW-0472">Membrane</keyword>
<dbReference type="InterPro" id="IPR011990">
    <property type="entry name" value="TPR-like_helical_dom_sf"/>
</dbReference>
<feature type="transmembrane region" description="Helical" evidence="2">
    <location>
        <begin position="22"/>
        <end position="48"/>
    </location>
</feature>
<comment type="caution">
    <text evidence="3">The sequence shown here is derived from an EMBL/GenBank/DDBJ whole genome shotgun (WGS) entry which is preliminary data.</text>
</comment>
<protein>
    <submittedName>
        <fullName evidence="3">Uncharacterized protein</fullName>
    </submittedName>
</protein>
<sequence>MQPLAELLAQLPPPQLPAEPSLGGWLCAVLGWCLGLVGLTYLAFWLWMLVRCLLHEPDRFFWLWLLLVVPFPGAIVYAVVRVVPEQGWQPPGWLRRLSRRKELARLKAAAEQIGNPHQFVQWGDALKDTGQWPQAAEAYHRALLKEPQNLPALWGAAQTAERLHRADETRHYCRRILDIDPQYKFGDVSLLYARTLMSLGENGTARQHLEQHCRKWRHPEAVYLLALQCHAEGDVHAARQHLQDLLRDLQASPPAVSRKFGRWQSLARKLLKQLPPPTA</sequence>
<feature type="repeat" description="TPR" evidence="1">
    <location>
        <begin position="116"/>
        <end position="149"/>
    </location>
</feature>
<proteinExistence type="predicted"/>
<keyword evidence="2" id="KW-0812">Transmembrane</keyword>
<organism evidence="3">
    <name type="scientific">Schlesneria paludicola</name>
    <dbReference type="NCBI Taxonomy" id="360056"/>
    <lineage>
        <taxon>Bacteria</taxon>
        <taxon>Pseudomonadati</taxon>
        <taxon>Planctomycetota</taxon>
        <taxon>Planctomycetia</taxon>
        <taxon>Planctomycetales</taxon>
        <taxon>Planctomycetaceae</taxon>
        <taxon>Schlesneria</taxon>
    </lineage>
</organism>
<dbReference type="Gene3D" id="1.25.40.10">
    <property type="entry name" value="Tetratricopeptide repeat domain"/>
    <property type="match status" value="1"/>
</dbReference>
<accession>A0A7C4LQ56</accession>
<evidence type="ECO:0000256" key="1">
    <source>
        <dbReference type="PROSITE-ProRule" id="PRU00339"/>
    </source>
</evidence>
<evidence type="ECO:0000313" key="3">
    <source>
        <dbReference type="EMBL" id="HGT40657.1"/>
    </source>
</evidence>
<dbReference type="PROSITE" id="PS50005">
    <property type="entry name" value="TPR"/>
    <property type="match status" value="1"/>
</dbReference>
<dbReference type="EMBL" id="DSVQ01000018">
    <property type="protein sequence ID" value="HGT40657.1"/>
    <property type="molecule type" value="Genomic_DNA"/>
</dbReference>
<gene>
    <name evidence="3" type="ORF">ENS64_15545</name>
</gene>
<dbReference type="InterPro" id="IPR019734">
    <property type="entry name" value="TPR_rpt"/>
</dbReference>
<dbReference type="SUPFAM" id="SSF48452">
    <property type="entry name" value="TPR-like"/>
    <property type="match status" value="1"/>
</dbReference>